<dbReference type="InterPro" id="IPR011051">
    <property type="entry name" value="RmlC_Cupin_sf"/>
</dbReference>
<dbReference type="InterPro" id="IPR021120">
    <property type="entry name" value="KduI/IolB_isomerase"/>
</dbReference>
<accession>A0A0M4M1H2</accession>
<dbReference type="SUPFAM" id="SSF51182">
    <property type="entry name" value="RmlC-like cupins"/>
    <property type="match status" value="1"/>
</dbReference>
<reference evidence="2 3" key="1">
    <citation type="journal article" date="2015" name="Genome Announc.">
        <title>Genome Sequence of 'Candidatus Thioglobus singularis' Strain PS1, a Mixotroph from the SUP05 Clade of Marine Gammaproteobacteria.</title>
        <authorList>
            <person name="Marshall K.T."/>
            <person name="Morris R.M."/>
        </authorList>
    </citation>
    <scope>NUCLEOTIDE SEQUENCE [LARGE SCALE GENOMIC DNA]</scope>
    <source>
        <strain evidence="2 3">PS1</strain>
    </source>
</reference>
<dbReference type="Pfam" id="PF04962">
    <property type="entry name" value="KduI"/>
    <property type="match status" value="1"/>
</dbReference>
<dbReference type="Proteomes" id="UP000068905">
    <property type="component" value="Chromosome"/>
</dbReference>
<dbReference type="OrthoDB" id="6121073at2"/>
<dbReference type="Gene3D" id="2.60.120.10">
    <property type="entry name" value="Jelly Rolls"/>
    <property type="match status" value="2"/>
</dbReference>
<name>A0A0M4M1H2_9GAMM</name>
<dbReference type="PANTHER" id="PTHR39193">
    <property type="entry name" value="5-DEOXY-GLUCURONATE ISOMERASE"/>
    <property type="match status" value="1"/>
</dbReference>
<dbReference type="InterPro" id="IPR024203">
    <property type="entry name" value="Deoxy-glucuronate_isom_IolB"/>
</dbReference>
<proteinExistence type="predicted"/>
<dbReference type="GO" id="GO:0008880">
    <property type="term" value="F:glucuronate isomerase activity"/>
    <property type="evidence" value="ECO:0007669"/>
    <property type="project" value="InterPro"/>
</dbReference>
<dbReference type="PATRIC" id="fig|1125411.7.peg.196"/>
<dbReference type="InterPro" id="IPR014710">
    <property type="entry name" value="RmlC-like_jellyroll"/>
</dbReference>
<dbReference type="KEGG" id="tsn:W908_00995"/>
<keyword evidence="1 2" id="KW-0413">Isomerase</keyword>
<dbReference type="STRING" id="1125411.W908_00995"/>
<dbReference type="AlphaFoldDB" id="A0A0M4M1H2"/>
<dbReference type="GO" id="GO:0019310">
    <property type="term" value="P:inositol catabolic process"/>
    <property type="evidence" value="ECO:0007669"/>
    <property type="project" value="InterPro"/>
</dbReference>
<evidence type="ECO:0000313" key="2">
    <source>
        <dbReference type="EMBL" id="ALE01304.1"/>
    </source>
</evidence>
<organism evidence="2 3">
    <name type="scientific">Candidatus Pseudothioglobus singularis PS1</name>
    <dbReference type="NCBI Taxonomy" id="1125411"/>
    <lineage>
        <taxon>Bacteria</taxon>
        <taxon>Pseudomonadati</taxon>
        <taxon>Pseudomonadota</taxon>
        <taxon>Gammaproteobacteria</taxon>
        <taxon>Candidatus Pseudothioglobaceae</taxon>
        <taxon>Candidatus Pseudothioglobus</taxon>
    </lineage>
</organism>
<dbReference type="PIRSF" id="PIRSF036628">
    <property type="entry name" value="IolB"/>
    <property type="match status" value="1"/>
</dbReference>
<sequence length="265" mass="30318">MSLLSRPKHIKDSCYQKITPKSANWDYVGFEAHDLNEMEILDWKDQKNESCLVILSGLANIIVDDEEFLNIGERMSVFDDLNPHAIYVPNNKQIKVTALTKLELAIAVAPGFGNFPARHIKPDDMDSEVRGEGSNTRFICNILPEKEKADSLLVVEVKTPSGNWSSYPPHKHDSDNIPVETYLEETYYHRINPPQGFAFQRVYTDDLSIDETMAVEDKCVVLVPKGYHPVGVPHGYDSYYLNVMAGPKRQWIFKNHPDHEWMLNK</sequence>
<dbReference type="PANTHER" id="PTHR39193:SF1">
    <property type="entry name" value="5-DEOXY-GLUCURONATE ISOMERASE"/>
    <property type="match status" value="1"/>
</dbReference>
<dbReference type="EMBL" id="CP006911">
    <property type="protein sequence ID" value="ALE01304.1"/>
    <property type="molecule type" value="Genomic_DNA"/>
</dbReference>
<dbReference type="RefSeq" id="WP_053819590.1">
    <property type="nucleotide sequence ID" value="NZ_CP006911.1"/>
</dbReference>
<evidence type="ECO:0000256" key="1">
    <source>
        <dbReference type="ARBA" id="ARBA00023235"/>
    </source>
</evidence>
<keyword evidence="3" id="KW-1185">Reference proteome</keyword>
<gene>
    <name evidence="2" type="ORF">W908_00995</name>
</gene>
<evidence type="ECO:0000313" key="3">
    <source>
        <dbReference type="Proteomes" id="UP000068905"/>
    </source>
</evidence>
<dbReference type="NCBIfam" id="TIGR04378">
    <property type="entry name" value="myo_inos_iolB"/>
    <property type="match status" value="1"/>
</dbReference>
<protein>
    <submittedName>
        <fullName evidence="2">5-deoxyglucuronate isomerase</fullName>
    </submittedName>
</protein>